<name>A0A9P6UAK4_9FUNG</name>
<evidence type="ECO:0000256" key="3">
    <source>
        <dbReference type="ARBA" id="ARBA00023098"/>
    </source>
</evidence>
<sequence>MLSREHVSYAESIAYSTVSSGIETIAKTFSAATSIVNDQSTRQGLVTVFESHVEREGSAPSVHQLFNMAREACAVDADKDVITWLETLLTSTDKHRPDKRPGHGHQEPPTPETPTPKPVPKPDEEQQGGGGSGASQIFVTPAFFPSEQSFNNLLKTLDSAEETLEICVFTITDDALANAIRRASDRGVKVRIITDNDKAEDLGSDAVRLNRERNIEVRYDASPSHMHHKFAIVDKKLLVNGSYNWTKGARFDNRENLTLTNAPKAIHGFTEEFERMWSEFSC</sequence>
<evidence type="ECO:0000256" key="1">
    <source>
        <dbReference type="ARBA" id="ARBA00022801"/>
    </source>
</evidence>
<keyword evidence="2" id="KW-0442">Lipid degradation</keyword>
<dbReference type="CDD" id="cd09171">
    <property type="entry name" value="PLDc_vPLD6_like"/>
    <property type="match status" value="1"/>
</dbReference>
<evidence type="ECO:0000256" key="4">
    <source>
        <dbReference type="ARBA" id="ARBA00038012"/>
    </source>
</evidence>
<dbReference type="PROSITE" id="PS50035">
    <property type="entry name" value="PLD"/>
    <property type="match status" value="1"/>
</dbReference>
<dbReference type="EMBL" id="JAAAJB010000095">
    <property type="protein sequence ID" value="KAG0266383.1"/>
    <property type="molecule type" value="Genomic_DNA"/>
</dbReference>
<dbReference type="InterPro" id="IPR025202">
    <property type="entry name" value="PLD-like_dom"/>
</dbReference>
<evidence type="ECO:0000313" key="8">
    <source>
        <dbReference type="EMBL" id="KAG0266383.1"/>
    </source>
</evidence>
<evidence type="ECO:0000256" key="5">
    <source>
        <dbReference type="ARBA" id="ARBA00040549"/>
    </source>
</evidence>
<reference evidence="8" key="1">
    <citation type="journal article" date="2020" name="Fungal Divers.">
        <title>Resolving the Mortierellaceae phylogeny through synthesis of multi-gene phylogenetics and phylogenomics.</title>
        <authorList>
            <person name="Vandepol N."/>
            <person name="Liber J."/>
            <person name="Desiro A."/>
            <person name="Na H."/>
            <person name="Kennedy M."/>
            <person name="Barry K."/>
            <person name="Grigoriev I.V."/>
            <person name="Miller A.N."/>
            <person name="O'Donnell K."/>
            <person name="Stajich J.E."/>
            <person name="Bonito G."/>
        </authorList>
    </citation>
    <scope>NUCLEOTIDE SEQUENCE</scope>
    <source>
        <strain evidence="8">BC1065</strain>
    </source>
</reference>
<keyword evidence="9" id="KW-1185">Reference proteome</keyword>
<accession>A0A9P6UAK4</accession>
<evidence type="ECO:0000256" key="2">
    <source>
        <dbReference type="ARBA" id="ARBA00022963"/>
    </source>
</evidence>
<comment type="similarity">
    <text evidence="4">Belongs to the phospholipase D family. MitoPLD/Zucchini subfamily.</text>
</comment>
<evidence type="ECO:0000313" key="9">
    <source>
        <dbReference type="Proteomes" id="UP000807716"/>
    </source>
</evidence>
<feature type="compositionally biased region" description="Pro residues" evidence="6">
    <location>
        <begin position="108"/>
        <end position="119"/>
    </location>
</feature>
<evidence type="ECO:0000256" key="6">
    <source>
        <dbReference type="SAM" id="MobiDB-lite"/>
    </source>
</evidence>
<keyword evidence="1" id="KW-0378">Hydrolase</keyword>
<protein>
    <recommendedName>
        <fullName evidence="5">Mitochondrial cardiolipin hydrolase</fullName>
    </recommendedName>
</protein>
<dbReference type="PANTHER" id="PTHR43856">
    <property type="entry name" value="CARDIOLIPIN HYDROLASE"/>
    <property type="match status" value="1"/>
</dbReference>
<dbReference type="Gene3D" id="3.30.870.10">
    <property type="entry name" value="Endonuclease Chain A"/>
    <property type="match status" value="1"/>
</dbReference>
<keyword evidence="3" id="KW-0443">Lipid metabolism</keyword>
<dbReference type="OrthoDB" id="5205528at2759"/>
<dbReference type="GO" id="GO:0005739">
    <property type="term" value="C:mitochondrion"/>
    <property type="evidence" value="ECO:0007669"/>
    <property type="project" value="TreeGrafter"/>
</dbReference>
<dbReference type="GO" id="GO:0016042">
    <property type="term" value="P:lipid catabolic process"/>
    <property type="evidence" value="ECO:0007669"/>
    <property type="project" value="UniProtKB-KW"/>
</dbReference>
<dbReference type="GO" id="GO:0016891">
    <property type="term" value="F:RNA endonuclease activity producing 5'-phosphomonoesters, hydrolytic mechanism"/>
    <property type="evidence" value="ECO:0007669"/>
    <property type="project" value="TreeGrafter"/>
</dbReference>
<evidence type="ECO:0000259" key="7">
    <source>
        <dbReference type="PROSITE" id="PS50035"/>
    </source>
</evidence>
<dbReference type="InterPro" id="IPR051406">
    <property type="entry name" value="PLD_domain"/>
</dbReference>
<dbReference type="InterPro" id="IPR001736">
    <property type="entry name" value="PLipase_D/transphosphatidylase"/>
</dbReference>
<gene>
    <name evidence="8" type="ORF">DFQ27_009824</name>
</gene>
<dbReference type="Proteomes" id="UP000807716">
    <property type="component" value="Unassembled WGS sequence"/>
</dbReference>
<dbReference type="Pfam" id="PF13091">
    <property type="entry name" value="PLDc_2"/>
    <property type="match status" value="1"/>
</dbReference>
<feature type="compositionally biased region" description="Basic and acidic residues" evidence="6">
    <location>
        <begin position="93"/>
        <end position="106"/>
    </location>
</feature>
<proteinExistence type="inferred from homology"/>
<dbReference type="PANTHER" id="PTHR43856:SF1">
    <property type="entry name" value="MITOCHONDRIAL CARDIOLIPIN HYDROLASE"/>
    <property type="match status" value="1"/>
</dbReference>
<comment type="caution">
    <text evidence="8">The sequence shown here is derived from an EMBL/GenBank/DDBJ whole genome shotgun (WGS) entry which is preliminary data.</text>
</comment>
<dbReference type="SUPFAM" id="SSF56024">
    <property type="entry name" value="Phospholipase D/nuclease"/>
    <property type="match status" value="1"/>
</dbReference>
<feature type="domain" description="PLD phosphodiesterase" evidence="7">
    <location>
        <begin position="222"/>
        <end position="249"/>
    </location>
</feature>
<organism evidence="8 9">
    <name type="scientific">Actinomortierella ambigua</name>
    <dbReference type="NCBI Taxonomy" id="1343610"/>
    <lineage>
        <taxon>Eukaryota</taxon>
        <taxon>Fungi</taxon>
        <taxon>Fungi incertae sedis</taxon>
        <taxon>Mucoromycota</taxon>
        <taxon>Mortierellomycotina</taxon>
        <taxon>Mortierellomycetes</taxon>
        <taxon>Mortierellales</taxon>
        <taxon>Mortierellaceae</taxon>
        <taxon>Actinomortierella</taxon>
    </lineage>
</organism>
<dbReference type="AlphaFoldDB" id="A0A9P6UAK4"/>
<feature type="region of interest" description="Disordered" evidence="6">
    <location>
        <begin position="93"/>
        <end position="137"/>
    </location>
</feature>